<comment type="function">
    <text evidence="1">Required for the export of heme to the periplasm for the biogenesis of c-type cytochromes.</text>
</comment>
<reference evidence="12" key="1">
    <citation type="submission" date="2017-06" db="EMBL/GenBank/DDBJ databases">
        <authorList>
            <person name="Varghese N."/>
            <person name="Submissions S."/>
        </authorList>
    </citation>
    <scope>NUCLEOTIDE SEQUENCE [LARGE SCALE GENOMIC DNA]</scope>
    <source>
        <strain evidence="12">DSM 15668</strain>
    </source>
</reference>
<sequence>MTVNSFGFTTLILYLLSTLHYLLFLITKKDKIATVGLYASRIGFLTNLLFLTALIYTKGTAVLFTPKGVFALLSISTISVFLYFSTKYKLHISGAFLTPWAALFAGIATFSKGIPKDMFPIGIIGTIHIFSALTGYAAFMFSTIVSILYIILERQLKKKKFSVFYHKIPSLKLLENIIYSSISFGFMFITISMFTGAIWSAKLFGTYWSWDPKQVLTLITWFIYAAILHLYVTGKWNGKKLCYLSIGGTALVMINFIGVNIAFKGVHSF</sequence>
<feature type="transmembrane region" description="Helical" evidence="9">
    <location>
        <begin position="123"/>
        <end position="152"/>
    </location>
</feature>
<feature type="transmembrane region" description="Helical" evidence="9">
    <location>
        <begin position="92"/>
        <end position="111"/>
    </location>
</feature>
<dbReference type="GO" id="GO:0005886">
    <property type="term" value="C:plasma membrane"/>
    <property type="evidence" value="ECO:0007669"/>
    <property type="project" value="TreeGrafter"/>
</dbReference>
<evidence type="ECO:0000256" key="2">
    <source>
        <dbReference type="ARBA" id="ARBA00004141"/>
    </source>
</evidence>
<dbReference type="InterPro" id="IPR003557">
    <property type="entry name" value="Cyt_c_biogenesis_CcmC"/>
</dbReference>
<keyword evidence="12" id="KW-1185">Reference proteome</keyword>
<comment type="similarity">
    <text evidence="3">Belongs to the CcmC/CycZ/HelC family.</text>
</comment>
<evidence type="ECO:0000256" key="9">
    <source>
        <dbReference type="SAM" id="Phobius"/>
    </source>
</evidence>
<dbReference type="PANTHER" id="PTHR30071:SF1">
    <property type="entry name" value="CYTOCHROME B_B6 PROTEIN-RELATED"/>
    <property type="match status" value="1"/>
</dbReference>
<proteinExistence type="inferred from homology"/>
<dbReference type="RefSeq" id="WP_089322277.1">
    <property type="nucleotide sequence ID" value="NZ_FZOB01000001.1"/>
</dbReference>
<evidence type="ECO:0000313" key="12">
    <source>
        <dbReference type="Proteomes" id="UP000198405"/>
    </source>
</evidence>
<feature type="transmembrane region" description="Helical" evidence="9">
    <location>
        <begin position="173"/>
        <end position="195"/>
    </location>
</feature>
<dbReference type="GO" id="GO:0015232">
    <property type="term" value="F:heme transmembrane transporter activity"/>
    <property type="evidence" value="ECO:0007669"/>
    <property type="project" value="InterPro"/>
</dbReference>
<comment type="subcellular location">
    <subcellularLocation>
        <location evidence="2">Membrane</location>
        <topology evidence="2">Multi-pass membrane protein</topology>
    </subcellularLocation>
</comment>
<dbReference type="AlphaFoldDB" id="A0A238XSR0"/>
<evidence type="ECO:0000259" key="10">
    <source>
        <dbReference type="Pfam" id="PF01578"/>
    </source>
</evidence>
<dbReference type="InterPro" id="IPR002541">
    <property type="entry name" value="Cyt_c_assembly"/>
</dbReference>
<feature type="transmembrane region" description="Helical" evidence="9">
    <location>
        <begin position="6"/>
        <end position="26"/>
    </location>
</feature>
<dbReference type="Proteomes" id="UP000198405">
    <property type="component" value="Unassembled WGS sequence"/>
</dbReference>
<name>A0A238XSR0_9BACT</name>
<keyword evidence="5 9" id="KW-0812">Transmembrane</keyword>
<dbReference type="GO" id="GO:0017004">
    <property type="term" value="P:cytochrome complex assembly"/>
    <property type="evidence" value="ECO:0007669"/>
    <property type="project" value="UniProtKB-KW"/>
</dbReference>
<organism evidence="11 12">
    <name type="scientific">Desulfurobacterium atlanticum</name>
    <dbReference type="NCBI Taxonomy" id="240169"/>
    <lineage>
        <taxon>Bacteria</taxon>
        <taxon>Pseudomonadati</taxon>
        <taxon>Aquificota</taxon>
        <taxon>Aquificia</taxon>
        <taxon>Desulfurobacteriales</taxon>
        <taxon>Desulfurobacteriaceae</taxon>
        <taxon>Desulfurobacterium</taxon>
    </lineage>
</organism>
<evidence type="ECO:0000256" key="4">
    <source>
        <dbReference type="ARBA" id="ARBA00016463"/>
    </source>
</evidence>
<dbReference type="EMBL" id="FZOB01000001">
    <property type="protein sequence ID" value="SNR62025.1"/>
    <property type="molecule type" value="Genomic_DNA"/>
</dbReference>
<evidence type="ECO:0000256" key="1">
    <source>
        <dbReference type="ARBA" id="ARBA00002442"/>
    </source>
</evidence>
<dbReference type="PRINTS" id="PR01386">
    <property type="entry name" value="CCMCBIOGNSIS"/>
</dbReference>
<feature type="domain" description="Cytochrome c assembly protein" evidence="10">
    <location>
        <begin position="70"/>
        <end position="267"/>
    </location>
</feature>
<evidence type="ECO:0000256" key="7">
    <source>
        <dbReference type="ARBA" id="ARBA00022989"/>
    </source>
</evidence>
<evidence type="ECO:0000256" key="6">
    <source>
        <dbReference type="ARBA" id="ARBA00022748"/>
    </source>
</evidence>
<keyword evidence="6" id="KW-0201">Cytochrome c-type biogenesis</keyword>
<gene>
    <name evidence="11" type="ORF">SAMN06265340_101248</name>
</gene>
<feature type="transmembrane region" description="Helical" evidence="9">
    <location>
        <begin position="68"/>
        <end position="85"/>
    </location>
</feature>
<evidence type="ECO:0000256" key="5">
    <source>
        <dbReference type="ARBA" id="ARBA00022692"/>
    </source>
</evidence>
<evidence type="ECO:0000256" key="3">
    <source>
        <dbReference type="ARBA" id="ARBA00005840"/>
    </source>
</evidence>
<keyword evidence="7 9" id="KW-1133">Transmembrane helix</keyword>
<accession>A0A238XSR0</accession>
<dbReference type="OrthoDB" id="9814290at2"/>
<evidence type="ECO:0000313" key="11">
    <source>
        <dbReference type="EMBL" id="SNR62025.1"/>
    </source>
</evidence>
<feature type="transmembrane region" description="Helical" evidence="9">
    <location>
        <begin position="38"/>
        <end position="56"/>
    </location>
</feature>
<protein>
    <recommendedName>
        <fullName evidence="4">Heme exporter protein C</fullName>
    </recommendedName>
</protein>
<dbReference type="PANTHER" id="PTHR30071">
    <property type="entry name" value="HEME EXPORTER PROTEIN C"/>
    <property type="match status" value="1"/>
</dbReference>
<feature type="transmembrane region" description="Helical" evidence="9">
    <location>
        <begin position="215"/>
        <end position="234"/>
    </location>
</feature>
<dbReference type="InterPro" id="IPR045062">
    <property type="entry name" value="Cyt_c_biogenesis_CcsA/CcmC"/>
</dbReference>
<feature type="transmembrane region" description="Helical" evidence="9">
    <location>
        <begin position="241"/>
        <end position="263"/>
    </location>
</feature>
<keyword evidence="8 9" id="KW-0472">Membrane</keyword>
<evidence type="ECO:0000256" key="8">
    <source>
        <dbReference type="ARBA" id="ARBA00023136"/>
    </source>
</evidence>
<dbReference type="GO" id="GO:0020037">
    <property type="term" value="F:heme binding"/>
    <property type="evidence" value="ECO:0007669"/>
    <property type="project" value="InterPro"/>
</dbReference>
<dbReference type="Pfam" id="PF01578">
    <property type="entry name" value="Cytochrom_C_asm"/>
    <property type="match status" value="1"/>
</dbReference>